<reference evidence="2" key="1">
    <citation type="submission" date="2021-01" db="EMBL/GenBank/DDBJ databases">
        <title>Phytophthora aleatoria, a newly-described species from Pinus radiata is distinct from Phytophthora cactorum isolates based on comparative genomics.</title>
        <authorList>
            <person name="Mcdougal R."/>
            <person name="Panda P."/>
            <person name="Williams N."/>
            <person name="Studholme D.J."/>
        </authorList>
    </citation>
    <scope>NUCLEOTIDE SEQUENCE</scope>
    <source>
        <strain evidence="2">NZFS 4037</strain>
    </source>
</reference>
<evidence type="ECO:0000313" key="2">
    <source>
        <dbReference type="EMBL" id="KAG6943091.1"/>
    </source>
</evidence>
<keyword evidence="3" id="KW-1185">Reference proteome</keyword>
<accession>A0A8J5M131</accession>
<gene>
    <name evidence="2" type="ORF">JG688_00017790</name>
</gene>
<evidence type="ECO:0000256" key="1">
    <source>
        <dbReference type="SAM" id="MobiDB-lite"/>
    </source>
</evidence>
<sequence length="92" mass="9814">MSEQLVTVSEPKNAVEAARARSNQRTVAVNGRGSTTTGCSGDEQFEERTKDGKASGADAERAVLTSDSATRVTSEQNTRHTSECEEQFGYAA</sequence>
<feature type="region of interest" description="Disordered" evidence="1">
    <location>
        <begin position="16"/>
        <end position="92"/>
    </location>
</feature>
<protein>
    <submittedName>
        <fullName evidence="2">Uncharacterized protein</fullName>
    </submittedName>
</protein>
<feature type="compositionally biased region" description="Basic and acidic residues" evidence="1">
    <location>
        <begin position="46"/>
        <end position="61"/>
    </location>
</feature>
<comment type="caution">
    <text evidence="2">The sequence shown here is derived from an EMBL/GenBank/DDBJ whole genome shotgun (WGS) entry which is preliminary data.</text>
</comment>
<dbReference type="AlphaFoldDB" id="A0A8J5M131"/>
<evidence type="ECO:0000313" key="3">
    <source>
        <dbReference type="Proteomes" id="UP000709295"/>
    </source>
</evidence>
<dbReference type="EMBL" id="JAENGY010002851">
    <property type="protein sequence ID" value="KAG6943091.1"/>
    <property type="molecule type" value="Genomic_DNA"/>
</dbReference>
<proteinExistence type="predicted"/>
<feature type="compositionally biased region" description="Polar residues" evidence="1">
    <location>
        <begin position="65"/>
        <end position="76"/>
    </location>
</feature>
<name>A0A8J5M131_9STRA</name>
<feature type="compositionally biased region" description="Polar residues" evidence="1">
    <location>
        <begin position="21"/>
        <end position="39"/>
    </location>
</feature>
<dbReference type="Proteomes" id="UP000709295">
    <property type="component" value="Unassembled WGS sequence"/>
</dbReference>
<organism evidence="2 3">
    <name type="scientific">Phytophthora aleatoria</name>
    <dbReference type="NCBI Taxonomy" id="2496075"/>
    <lineage>
        <taxon>Eukaryota</taxon>
        <taxon>Sar</taxon>
        <taxon>Stramenopiles</taxon>
        <taxon>Oomycota</taxon>
        <taxon>Peronosporomycetes</taxon>
        <taxon>Peronosporales</taxon>
        <taxon>Peronosporaceae</taxon>
        <taxon>Phytophthora</taxon>
    </lineage>
</organism>